<evidence type="ECO:0000313" key="4">
    <source>
        <dbReference type="Proteomes" id="UP000000589"/>
    </source>
</evidence>
<dbReference type="Proteomes" id="UP000000589">
    <property type="component" value="Chromosome 17"/>
</dbReference>
<gene>
    <name evidence="2 3" type="primary">Vmn2r90</name>
</gene>
<dbReference type="AlphaFoldDB" id="A0A338P698"/>
<evidence type="ECO:0000313" key="2">
    <source>
        <dbReference type="Ensembl" id="ENSMUSP00000155881.2"/>
    </source>
</evidence>
<dbReference type="GeneTree" id="ENSGT00950000183069"/>
<protein>
    <submittedName>
        <fullName evidence="2">Vomeronasal 2, receptor 90</fullName>
    </submittedName>
</protein>
<evidence type="ECO:0000313" key="3">
    <source>
        <dbReference type="MGI" id="MGI:3645076"/>
    </source>
</evidence>
<keyword evidence="1" id="KW-0732">Signal</keyword>
<sequence length="120" mass="14140">MFWILIFGLLYFLNIVCAITNNNCYTTIKENFHVKGDVKIGAFFSLHIYYTGNNIPDTIDPYYFKDVHLQNIMVNICSHWDTATTLQNTSGPPFPKEHPTEASYERSHRFGWEKKIRFRI</sequence>
<reference evidence="2 4" key="2">
    <citation type="journal article" date="2011" name="PLoS Biol.">
        <title>Modernizing reference genome assemblies.</title>
        <authorList>
            <person name="Church D.M."/>
            <person name="Schneider V.A."/>
            <person name="Graves T."/>
            <person name="Auger K."/>
            <person name="Cunningham F."/>
            <person name="Bouk N."/>
            <person name="Chen H.C."/>
            <person name="Agarwala R."/>
            <person name="McLaren W.M."/>
            <person name="Ritchie G.R."/>
            <person name="Albracht D."/>
            <person name="Kremitzki M."/>
            <person name="Rock S."/>
            <person name="Kotkiewicz H."/>
            <person name="Kremitzki C."/>
            <person name="Wollam A."/>
            <person name="Trani L."/>
            <person name="Fulton L."/>
            <person name="Fulton R."/>
            <person name="Matthews L."/>
            <person name="Whitehead S."/>
            <person name="Chow W."/>
            <person name="Torrance J."/>
            <person name="Dunn M."/>
            <person name="Harden G."/>
            <person name="Threadgold G."/>
            <person name="Wood J."/>
            <person name="Collins J."/>
            <person name="Heath P."/>
            <person name="Griffiths G."/>
            <person name="Pelan S."/>
            <person name="Grafham D."/>
            <person name="Eichler E.E."/>
            <person name="Weinstock G."/>
            <person name="Mardis E.R."/>
            <person name="Wilson R.K."/>
            <person name="Howe K."/>
            <person name="Flicek P."/>
            <person name="Hubbard T."/>
        </authorList>
    </citation>
    <scope>NUCLEOTIDE SEQUENCE [LARGE SCALE GENOMIC DNA]</scope>
    <source>
        <strain evidence="2 4">C57BL/6J</strain>
    </source>
</reference>
<reference evidence="2" key="3">
    <citation type="submission" date="2025-08" db="UniProtKB">
        <authorList>
            <consortium name="Ensembl"/>
        </authorList>
    </citation>
    <scope>IDENTIFICATION</scope>
    <source>
        <strain evidence="2">C57BL/6J</strain>
    </source>
</reference>
<feature type="chain" id="PRO_5016246435" evidence="1">
    <location>
        <begin position="19"/>
        <end position="120"/>
    </location>
</feature>
<organism evidence="2 4">
    <name type="scientific">Mus musculus</name>
    <name type="common">Mouse</name>
    <dbReference type="NCBI Taxonomy" id="10090"/>
    <lineage>
        <taxon>Eukaryota</taxon>
        <taxon>Metazoa</taxon>
        <taxon>Chordata</taxon>
        <taxon>Craniata</taxon>
        <taxon>Vertebrata</taxon>
        <taxon>Euteleostomi</taxon>
        <taxon>Mammalia</taxon>
        <taxon>Eutheria</taxon>
        <taxon>Euarchontoglires</taxon>
        <taxon>Glires</taxon>
        <taxon>Rodentia</taxon>
        <taxon>Myomorpha</taxon>
        <taxon>Muroidea</taxon>
        <taxon>Muridae</taxon>
        <taxon>Murinae</taxon>
        <taxon>Mus</taxon>
        <taxon>Mus</taxon>
    </lineage>
</organism>
<dbReference type="MGI" id="MGI:3645076">
    <property type="gene designation" value="Vmn2r90"/>
</dbReference>
<dbReference type="VEuPathDB" id="HostDB:ENSMUSG00000092120"/>
<dbReference type="Ensembl" id="ENSMUST00000232113.2">
    <property type="protein sequence ID" value="ENSMUSP00000155881.2"/>
    <property type="gene ID" value="ENSMUSG00000092120.3"/>
</dbReference>
<dbReference type="ExpressionAtlas" id="A0A338P698">
    <property type="expression patterns" value="baseline and differential"/>
</dbReference>
<keyword evidence="4" id="KW-1185">Reference proteome</keyword>
<evidence type="ECO:0000256" key="1">
    <source>
        <dbReference type="SAM" id="SignalP"/>
    </source>
</evidence>
<dbReference type="OrthoDB" id="5984008at2759"/>
<dbReference type="AGR" id="MGI:3645076"/>
<feature type="signal peptide" evidence="1">
    <location>
        <begin position="1"/>
        <end position="18"/>
    </location>
</feature>
<reference evidence="2 4" key="1">
    <citation type="journal article" date="2009" name="PLoS Biol.">
        <title>Lineage-specific biology revealed by a finished genome assembly of the mouse.</title>
        <authorList>
            <consortium name="Mouse Genome Sequencing Consortium"/>
            <person name="Church D.M."/>
            <person name="Goodstadt L."/>
            <person name="Hillier L.W."/>
            <person name="Zody M.C."/>
            <person name="Goldstein S."/>
            <person name="She X."/>
            <person name="Bult C.J."/>
            <person name="Agarwala R."/>
            <person name="Cherry J.L."/>
            <person name="DiCuccio M."/>
            <person name="Hlavina W."/>
            <person name="Kapustin Y."/>
            <person name="Meric P."/>
            <person name="Maglott D."/>
            <person name="Birtle Z."/>
            <person name="Marques A.C."/>
            <person name="Graves T."/>
            <person name="Zhou S."/>
            <person name="Teague B."/>
            <person name="Potamousis K."/>
            <person name="Churas C."/>
            <person name="Place M."/>
            <person name="Herschleb J."/>
            <person name="Runnheim R."/>
            <person name="Forrest D."/>
            <person name="Amos-Landgraf J."/>
            <person name="Schwartz D.C."/>
            <person name="Cheng Z."/>
            <person name="Lindblad-Toh K."/>
            <person name="Eichler E.E."/>
            <person name="Ponting C.P."/>
        </authorList>
    </citation>
    <scope>NUCLEOTIDE SEQUENCE [LARGE SCALE GENOMIC DNA]</scope>
    <source>
        <strain evidence="2 4">C57BL/6J</strain>
    </source>
</reference>
<accession>A0A338P698</accession>
<reference evidence="2" key="4">
    <citation type="submission" date="2025-09" db="UniProtKB">
        <authorList>
            <consortium name="Ensembl"/>
        </authorList>
    </citation>
    <scope>IDENTIFICATION</scope>
    <source>
        <strain evidence="2">C57BL/6J</strain>
    </source>
</reference>
<name>A0A338P698_MOUSE</name>
<proteinExistence type="predicted"/>